<dbReference type="RefSeq" id="WP_185140570.1">
    <property type="nucleotide sequence ID" value="NZ_JACJVP010000001.1"/>
</dbReference>
<keyword evidence="5" id="KW-0804">Transcription</keyword>
<keyword evidence="7" id="KW-0472">Membrane</keyword>
<keyword evidence="2" id="KW-0902">Two-component regulatory system</keyword>
<gene>
    <name evidence="9" type="ORF">H7C19_00330</name>
</gene>
<feature type="domain" description="Response regulatory" evidence="8">
    <location>
        <begin position="43"/>
        <end position="153"/>
    </location>
</feature>
<proteinExistence type="predicted"/>
<dbReference type="InterPro" id="IPR011006">
    <property type="entry name" value="CheY-like_superfamily"/>
</dbReference>
<dbReference type="Pfam" id="PF00072">
    <property type="entry name" value="Response_reg"/>
    <property type="match status" value="1"/>
</dbReference>
<dbReference type="SMART" id="SM00448">
    <property type="entry name" value="REC"/>
    <property type="match status" value="1"/>
</dbReference>
<dbReference type="InterPro" id="IPR039420">
    <property type="entry name" value="WalR-like"/>
</dbReference>
<dbReference type="AlphaFoldDB" id="A0A7X0RKI5"/>
<evidence type="ECO:0000256" key="1">
    <source>
        <dbReference type="ARBA" id="ARBA00022553"/>
    </source>
</evidence>
<dbReference type="PROSITE" id="PS50110">
    <property type="entry name" value="RESPONSE_REGULATORY"/>
    <property type="match status" value="1"/>
</dbReference>
<keyword evidence="4" id="KW-0238">DNA-binding</keyword>
<keyword evidence="7" id="KW-1133">Transmembrane helix</keyword>
<evidence type="ECO:0000256" key="4">
    <source>
        <dbReference type="ARBA" id="ARBA00023125"/>
    </source>
</evidence>
<dbReference type="PANTHER" id="PTHR48111">
    <property type="entry name" value="REGULATOR OF RPOS"/>
    <property type="match status" value="1"/>
</dbReference>
<evidence type="ECO:0000256" key="3">
    <source>
        <dbReference type="ARBA" id="ARBA00023015"/>
    </source>
</evidence>
<dbReference type="GO" id="GO:0005829">
    <property type="term" value="C:cytosol"/>
    <property type="evidence" value="ECO:0007669"/>
    <property type="project" value="TreeGrafter"/>
</dbReference>
<evidence type="ECO:0000256" key="7">
    <source>
        <dbReference type="SAM" id="Phobius"/>
    </source>
</evidence>
<keyword evidence="10" id="KW-1185">Reference proteome</keyword>
<keyword evidence="7" id="KW-0812">Transmembrane</keyword>
<reference evidence="9 10" key="1">
    <citation type="submission" date="2020-08" db="EMBL/GenBank/DDBJ databases">
        <title>Cohnella phylogeny.</title>
        <authorList>
            <person name="Dunlap C."/>
        </authorList>
    </citation>
    <scope>NUCLEOTIDE SEQUENCE [LARGE SCALE GENOMIC DNA]</scope>
    <source>
        <strain evidence="9 10">DSM 28246</strain>
    </source>
</reference>
<evidence type="ECO:0000259" key="8">
    <source>
        <dbReference type="PROSITE" id="PS50110"/>
    </source>
</evidence>
<keyword evidence="3" id="KW-0805">Transcription regulation</keyword>
<dbReference type="InterPro" id="IPR001789">
    <property type="entry name" value="Sig_transdc_resp-reg_receiver"/>
</dbReference>
<organism evidence="9 10">
    <name type="scientific">Cohnella nanjingensis</name>
    <dbReference type="NCBI Taxonomy" id="1387779"/>
    <lineage>
        <taxon>Bacteria</taxon>
        <taxon>Bacillati</taxon>
        <taxon>Bacillota</taxon>
        <taxon>Bacilli</taxon>
        <taxon>Bacillales</taxon>
        <taxon>Paenibacillaceae</taxon>
        <taxon>Cohnella</taxon>
    </lineage>
</organism>
<comment type="caution">
    <text evidence="9">The sequence shown here is derived from an EMBL/GenBank/DDBJ whole genome shotgun (WGS) entry which is preliminary data.</text>
</comment>
<dbReference type="Gene3D" id="3.40.50.2300">
    <property type="match status" value="1"/>
</dbReference>
<sequence>MGMLRLDSEMLPKLSWLAFVAASVIWIIRWHAKRMRSRWKGEKILIVDDDALTRDMVRASLRHEGFQVREAEDGREALRLLRQEHIHLVILNRAMANPDGIQARLKRGTRIPIILLSAKGEGDSAAGRTAGAAEGAAKPFNPAALVARVKAQLRR</sequence>
<dbReference type="CDD" id="cd17574">
    <property type="entry name" value="REC_OmpR"/>
    <property type="match status" value="1"/>
</dbReference>
<keyword evidence="1" id="KW-0597">Phosphoprotein</keyword>
<dbReference type="Proteomes" id="UP000547209">
    <property type="component" value="Unassembled WGS sequence"/>
</dbReference>
<evidence type="ECO:0000313" key="9">
    <source>
        <dbReference type="EMBL" id="MBB6669125.1"/>
    </source>
</evidence>
<dbReference type="GO" id="GO:0000976">
    <property type="term" value="F:transcription cis-regulatory region binding"/>
    <property type="evidence" value="ECO:0007669"/>
    <property type="project" value="TreeGrafter"/>
</dbReference>
<dbReference type="PANTHER" id="PTHR48111:SF1">
    <property type="entry name" value="TWO-COMPONENT RESPONSE REGULATOR ORR33"/>
    <property type="match status" value="1"/>
</dbReference>
<dbReference type="GO" id="GO:0006355">
    <property type="term" value="P:regulation of DNA-templated transcription"/>
    <property type="evidence" value="ECO:0007669"/>
    <property type="project" value="TreeGrafter"/>
</dbReference>
<dbReference type="EMBL" id="JACJVP010000001">
    <property type="protein sequence ID" value="MBB6669125.1"/>
    <property type="molecule type" value="Genomic_DNA"/>
</dbReference>
<feature type="transmembrane region" description="Helical" evidence="7">
    <location>
        <begin position="14"/>
        <end position="32"/>
    </location>
</feature>
<accession>A0A7X0RKI5</accession>
<evidence type="ECO:0000256" key="6">
    <source>
        <dbReference type="PROSITE-ProRule" id="PRU00169"/>
    </source>
</evidence>
<name>A0A7X0RKI5_9BACL</name>
<evidence type="ECO:0000256" key="5">
    <source>
        <dbReference type="ARBA" id="ARBA00023163"/>
    </source>
</evidence>
<dbReference type="SUPFAM" id="SSF52172">
    <property type="entry name" value="CheY-like"/>
    <property type="match status" value="1"/>
</dbReference>
<dbReference type="GO" id="GO:0032993">
    <property type="term" value="C:protein-DNA complex"/>
    <property type="evidence" value="ECO:0007669"/>
    <property type="project" value="TreeGrafter"/>
</dbReference>
<evidence type="ECO:0000256" key="2">
    <source>
        <dbReference type="ARBA" id="ARBA00023012"/>
    </source>
</evidence>
<dbReference type="GO" id="GO:0000156">
    <property type="term" value="F:phosphorelay response regulator activity"/>
    <property type="evidence" value="ECO:0007669"/>
    <property type="project" value="TreeGrafter"/>
</dbReference>
<evidence type="ECO:0000313" key="10">
    <source>
        <dbReference type="Proteomes" id="UP000547209"/>
    </source>
</evidence>
<protein>
    <submittedName>
        <fullName evidence="9">Response regulator</fullName>
    </submittedName>
</protein>
<comment type="caution">
    <text evidence="6">Lacks conserved residue(s) required for the propagation of feature annotation.</text>
</comment>